<proteinExistence type="inferred from homology"/>
<dbReference type="FunFam" id="3.40.50.720:FF:000036">
    <property type="entry name" value="Glutathione-regulated potassium-efflux system protein KefB"/>
    <property type="match status" value="1"/>
</dbReference>
<evidence type="ECO:0000256" key="12">
    <source>
        <dbReference type="SAM" id="Phobius"/>
    </source>
</evidence>
<dbReference type="RefSeq" id="WP_117203608.1">
    <property type="nucleotide sequence ID" value="NZ_JBHTBK010000039.1"/>
</dbReference>
<feature type="transmembrane region" description="Helical" evidence="12">
    <location>
        <begin position="364"/>
        <end position="383"/>
    </location>
</feature>
<name>A0A372DHC6_9GAMM</name>
<dbReference type="InterPro" id="IPR006153">
    <property type="entry name" value="Cation/H_exchanger_TM"/>
</dbReference>
<protein>
    <submittedName>
        <fullName evidence="14">Glutathione-regulated potassium-efflux system protein KefB</fullName>
    </submittedName>
</protein>
<dbReference type="Pfam" id="PF00999">
    <property type="entry name" value="Na_H_Exchanger"/>
    <property type="match status" value="1"/>
</dbReference>
<feature type="transmembrane region" description="Helical" evidence="12">
    <location>
        <begin position="86"/>
        <end position="108"/>
    </location>
</feature>
<evidence type="ECO:0000259" key="13">
    <source>
        <dbReference type="PROSITE" id="PS51201"/>
    </source>
</evidence>
<dbReference type="AlphaFoldDB" id="A0A372DHC6"/>
<dbReference type="GO" id="GO:0005886">
    <property type="term" value="C:plasma membrane"/>
    <property type="evidence" value="ECO:0007669"/>
    <property type="project" value="TreeGrafter"/>
</dbReference>
<evidence type="ECO:0000256" key="8">
    <source>
        <dbReference type="ARBA" id="ARBA00022989"/>
    </source>
</evidence>
<keyword evidence="9" id="KW-0406">Ion transport</keyword>
<evidence type="ECO:0000256" key="10">
    <source>
        <dbReference type="ARBA" id="ARBA00023136"/>
    </source>
</evidence>
<evidence type="ECO:0000256" key="11">
    <source>
        <dbReference type="SAM" id="MobiDB-lite"/>
    </source>
</evidence>
<evidence type="ECO:0000256" key="3">
    <source>
        <dbReference type="ARBA" id="ARBA00022448"/>
    </source>
</evidence>
<accession>A0A372DHC6</accession>
<evidence type="ECO:0000256" key="2">
    <source>
        <dbReference type="ARBA" id="ARBA00005551"/>
    </source>
</evidence>
<dbReference type="PROSITE" id="PS51201">
    <property type="entry name" value="RCK_N"/>
    <property type="match status" value="1"/>
</dbReference>
<keyword evidence="3" id="KW-0813">Transport</keyword>
<dbReference type="InterPro" id="IPR003148">
    <property type="entry name" value="RCK_N"/>
</dbReference>
<feature type="transmembrane region" description="Helical" evidence="12">
    <location>
        <begin position="326"/>
        <end position="344"/>
    </location>
</feature>
<feature type="transmembrane region" description="Helical" evidence="12">
    <location>
        <begin position="182"/>
        <end position="203"/>
    </location>
</feature>
<keyword evidence="6 12" id="KW-0812">Transmembrane</keyword>
<feature type="transmembrane region" description="Helical" evidence="12">
    <location>
        <begin position="147"/>
        <end position="170"/>
    </location>
</feature>
<dbReference type="Proteomes" id="UP000262917">
    <property type="component" value="Unassembled WGS sequence"/>
</dbReference>
<feature type="transmembrane region" description="Helical" evidence="12">
    <location>
        <begin position="294"/>
        <end position="314"/>
    </location>
</feature>
<comment type="similarity">
    <text evidence="2">Belongs to the monovalent cation:proton antiporter 2 (CPA2) transporter (TC 2.A.37) family.</text>
</comment>
<keyword evidence="8 12" id="KW-1133">Transmembrane helix</keyword>
<dbReference type="InterPro" id="IPR038770">
    <property type="entry name" value="Na+/solute_symporter_sf"/>
</dbReference>
<dbReference type="OrthoDB" id="9781411at2"/>
<keyword evidence="7" id="KW-0630">Potassium</keyword>
<dbReference type="GO" id="GO:0015297">
    <property type="term" value="F:antiporter activity"/>
    <property type="evidence" value="ECO:0007669"/>
    <property type="project" value="UniProtKB-KW"/>
</dbReference>
<organism evidence="14 15">
    <name type="scientific">Cognatiluteimonas weifangensis</name>
    <dbReference type="NCBI Taxonomy" id="2303539"/>
    <lineage>
        <taxon>Bacteria</taxon>
        <taxon>Pseudomonadati</taxon>
        <taxon>Pseudomonadota</taxon>
        <taxon>Gammaproteobacteria</taxon>
        <taxon>Lysobacterales</taxon>
        <taxon>Lysobacteraceae</taxon>
        <taxon>Cognatiluteimonas</taxon>
    </lineage>
</organism>
<dbReference type="Pfam" id="PF02254">
    <property type="entry name" value="TrkA_N"/>
    <property type="match status" value="1"/>
</dbReference>
<gene>
    <name evidence="14" type="ORF">D0Y53_12245</name>
</gene>
<feature type="domain" description="RCK N-terminal" evidence="13">
    <location>
        <begin position="402"/>
        <end position="520"/>
    </location>
</feature>
<dbReference type="GO" id="GO:0012505">
    <property type="term" value="C:endomembrane system"/>
    <property type="evidence" value="ECO:0007669"/>
    <property type="project" value="UniProtKB-SubCell"/>
</dbReference>
<evidence type="ECO:0000256" key="4">
    <source>
        <dbReference type="ARBA" id="ARBA00022449"/>
    </source>
</evidence>
<dbReference type="EMBL" id="QVPD01000018">
    <property type="protein sequence ID" value="RFP58236.1"/>
    <property type="molecule type" value="Genomic_DNA"/>
</dbReference>
<keyword evidence="10 12" id="KW-0472">Membrane</keyword>
<dbReference type="GO" id="GO:0006813">
    <property type="term" value="P:potassium ion transport"/>
    <property type="evidence" value="ECO:0007669"/>
    <property type="project" value="UniProtKB-KW"/>
</dbReference>
<feature type="transmembrane region" description="Helical" evidence="12">
    <location>
        <begin position="114"/>
        <end position="135"/>
    </location>
</feature>
<dbReference type="PANTHER" id="PTHR46157">
    <property type="entry name" value="K(+) EFFLUX ANTIPORTER 3, CHLOROPLASTIC"/>
    <property type="match status" value="1"/>
</dbReference>
<keyword evidence="5" id="KW-0633">Potassium transport</keyword>
<dbReference type="NCBIfam" id="TIGR00932">
    <property type="entry name" value="2a37"/>
    <property type="match status" value="1"/>
</dbReference>
<dbReference type="InterPro" id="IPR036291">
    <property type="entry name" value="NAD(P)-bd_dom_sf"/>
</dbReference>
<comment type="caution">
    <text evidence="14">The sequence shown here is derived from an EMBL/GenBank/DDBJ whole genome shotgun (WGS) entry which is preliminary data.</text>
</comment>
<evidence type="ECO:0000313" key="15">
    <source>
        <dbReference type="Proteomes" id="UP000262917"/>
    </source>
</evidence>
<dbReference type="Gene3D" id="3.40.50.720">
    <property type="entry name" value="NAD(P)-binding Rossmann-like Domain"/>
    <property type="match status" value="1"/>
</dbReference>
<feature type="transmembrane region" description="Helical" evidence="12">
    <location>
        <begin position="30"/>
        <end position="49"/>
    </location>
</feature>
<dbReference type="GO" id="GO:1902600">
    <property type="term" value="P:proton transmembrane transport"/>
    <property type="evidence" value="ECO:0007669"/>
    <property type="project" value="InterPro"/>
</dbReference>
<evidence type="ECO:0000256" key="5">
    <source>
        <dbReference type="ARBA" id="ARBA00022538"/>
    </source>
</evidence>
<evidence type="ECO:0000256" key="1">
    <source>
        <dbReference type="ARBA" id="ARBA00004127"/>
    </source>
</evidence>
<evidence type="ECO:0000256" key="9">
    <source>
        <dbReference type="ARBA" id="ARBA00023065"/>
    </source>
</evidence>
<feature type="transmembrane region" description="Helical" evidence="12">
    <location>
        <begin position="55"/>
        <end position="74"/>
    </location>
</feature>
<keyword evidence="4" id="KW-0050">Antiport</keyword>
<evidence type="ECO:0000256" key="7">
    <source>
        <dbReference type="ARBA" id="ARBA00022958"/>
    </source>
</evidence>
<dbReference type="InterPro" id="IPR004771">
    <property type="entry name" value="K/H_exchanger"/>
</dbReference>
<evidence type="ECO:0000313" key="14">
    <source>
        <dbReference type="EMBL" id="RFP58236.1"/>
    </source>
</evidence>
<evidence type="ECO:0000256" key="6">
    <source>
        <dbReference type="ARBA" id="ARBA00022692"/>
    </source>
</evidence>
<reference evidence="14 15" key="1">
    <citation type="submission" date="2018-08" db="EMBL/GenBank/DDBJ databases">
        <title>Lysobacter weifangensis sp. nov., a new member of the family 'Xanthomonadaceae', isolated from soil in a farmland.</title>
        <authorList>
            <person name="Zhao H."/>
        </authorList>
    </citation>
    <scope>NUCLEOTIDE SEQUENCE [LARGE SCALE GENOMIC DNA]</scope>
    <source>
        <strain evidence="14 15">WF-2</strain>
    </source>
</reference>
<feature type="region of interest" description="Disordered" evidence="11">
    <location>
        <begin position="588"/>
        <end position="611"/>
    </location>
</feature>
<dbReference type="PANTHER" id="PTHR46157:SF4">
    <property type="entry name" value="K(+) EFFLUX ANTIPORTER 3, CHLOROPLASTIC"/>
    <property type="match status" value="1"/>
</dbReference>
<feature type="transmembrane region" description="Helical" evidence="12">
    <location>
        <begin position="6"/>
        <end position="23"/>
    </location>
</feature>
<dbReference type="GO" id="GO:0008324">
    <property type="term" value="F:monoatomic cation transmembrane transporter activity"/>
    <property type="evidence" value="ECO:0007669"/>
    <property type="project" value="InterPro"/>
</dbReference>
<comment type="subcellular location">
    <subcellularLocation>
        <location evidence="1">Endomembrane system</location>
        <topology evidence="1">Multi-pass membrane protein</topology>
    </subcellularLocation>
</comment>
<dbReference type="Gene3D" id="1.20.1530.20">
    <property type="match status" value="1"/>
</dbReference>
<sequence>MHGSGLDLALVFLLAAVIAVPVFKRFGLGAVLGYLAAGVVLGPYGIGVVGNAAPVLAAAEIGVVMLLFVIGLELSPARLRVMRRPVFGVGGLQVALSGLALGALALGFGLDWRAALVVGFGLALSSTAVGLQLLAERKALTSDYGRLAFAILLFQDLAAIPLLAVIPLLGHGAADAAAQPTWWAVLKAVAAIAALVLGGRVLLRHVFGIVARTRMPEVFTATALLVVLGSAWLMQLAGLSMGLGAFLAGALLADSEFRHELEAQIQPFEGLLLGLFFMAVGMSIDLSRVLAEPLLILACVAGLLLVKFAILFALGLRPGRLDMREALLLGSVLALGGEFAFVVFGEAQKAGLLSPELRGRLVAIVGLSMAVTPLLLIAMTRLLPDTGRRKPARPFDAIRDEHPQVLIAGFGRFGQIVARLLAAQGTRFVAIEHSPEQVDFMRRFGNPIHYGDPAQAGLLQAAGGSHVRVFVVAIDDVQSNLDTVRVIRRLYPQAQVFARARNRRHAWELMDLGAQAVRETFHSSLKLGERVLVALGASDAVAADRAERFREHDEKLLVAQHLIHDDEAALIQTSQEARRELEQLFAADRGEGTLGSMLERKDPDPAKPQGS</sequence>
<dbReference type="SUPFAM" id="SSF51735">
    <property type="entry name" value="NAD(P)-binding Rossmann-fold domains"/>
    <property type="match status" value="1"/>
</dbReference>
<feature type="transmembrane region" description="Helical" evidence="12">
    <location>
        <begin position="269"/>
        <end position="288"/>
    </location>
</feature>
<keyword evidence="15" id="KW-1185">Reference proteome</keyword>